<dbReference type="PANTHER" id="PTHR37816:SF3">
    <property type="entry name" value="MODULATES DNA TOPOLOGY"/>
    <property type="match status" value="1"/>
</dbReference>
<dbReference type="InterPro" id="IPR027417">
    <property type="entry name" value="P-loop_NTPase"/>
</dbReference>
<dbReference type="NCBIfam" id="NF005994">
    <property type="entry name" value="PRK08118.1"/>
    <property type="match status" value="1"/>
</dbReference>
<dbReference type="EMBL" id="JAUJWU010000002">
    <property type="protein sequence ID" value="MDN7245782.1"/>
    <property type="molecule type" value="Genomic_DNA"/>
</dbReference>
<protein>
    <submittedName>
        <fullName evidence="1">DNA topology modulation protein</fullName>
    </submittedName>
</protein>
<dbReference type="InterPro" id="IPR052922">
    <property type="entry name" value="Cytidylate_Kinase-2"/>
</dbReference>
<dbReference type="RefSeq" id="WP_301856382.1">
    <property type="nucleotide sequence ID" value="NZ_JAUJWU010000002.1"/>
</dbReference>
<proteinExistence type="predicted"/>
<evidence type="ECO:0000313" key="2">
    <source>
        <dbReference type="Proteomes" id="UP001172142"/>
    </source>
</evidence>
<dbReference type="Gene3D" id="3.40.50.300">
    <property type="entry name" value="P-loop containing nucleotide triphosphate hydrolases"/>
    <property type="match status" value="1"/>
</dbReference>
<dbReference type="PANTHER" id="PTHR37816">
    <property type="entry name" value="YALI0E33011P"/>
    <property type="match status" value="1"/>
</dbReference>
<gene>
    <name evidence="1" type="ORF">QWY13_09720</name>
</gene>
<accession>A0ABT8NDM6</accession>
<comment type="caution">
    <text evidence="1">The sequence shown here is derived from an EMBL/GenBank/DDBJ whole genome shotgun (WGS) entry which is preliminary data.</text>
</comment>
<sequence>MKKIAVIGSGGSGKSTFSRKLGEKLSIEVFHLDAVLWKPDWEAVTKEQQKMIQHQLIAKSQWIIDGNYNGTLDIRLRAADCIIFMDLPRSLCLYRVLLRMVRYRNKQRPDMATGCEERFNFSFLKWVWMYPINKRPGVLKKLEQYHGKKEIIILKSPKEVQQFLENIKSESTVTIP</sequence>
<organism evidence="1 2">
    <name type="scientific">Planococcus shenhongbingii</name>
    <dbReference type="NCBI Taxonomy" id="3058398"/>
    <lineage>
        <taxon>Bacteria</taxon>
        <taxon>Bacillati</taxon>
        <taxon>Bacillota</taxon>
        <taxon>Bacilli</taxon>
        <taxon>Bacillales</taxon>
        <taxon>Caryophanaceae</taxon>
        <taxon>Planococcus</taxon>
    </lineage>
</organism>
<keyword evidence="2" id="KW-1185">Reference proteome</keyword>
<name>A0ABT8NDM6_9BACL</name>
<dbReference type="Proteomes" id="UP001172142">
    <property type="component" value="Unassembled WGS sequence"/>
</dbReference>
<dbReference type="SUPFAM" id="SSF52540">
    <property type="entry name" value="P-loop containing nucleoside triphosphate hydrolases"/>
    <property type="match status" value="1"/>
</dbReference>
<reference evidence="1 2" key="1">
    <citation type="submission" date="2023-07" db="EMBL/GenBank/DDBJ databases">
        <title>Novel species in genus Planococcus.</title>
        <authorList>
            <person name="Ning S."/>
        </authorList>
    </citation>
    <scope>NUCLEOTIDE SEQUENCE [LARGE SCALE GENOMIC DNA]</scope>
    <source>
        <strain evidence="1 2">N017</strain>
    </source>
</reference>
<evidence type="ECO:0000313" key="1">
    <source>
        <dbReference type="EMBL" id="MDN7245782.1"/>
    </source>
</evidence>